<comment type="subcellular location">
    <subcellularLocation>
        <location evidence="1 8">Nucleus</location>
    </subcellularLocation>
</comment>
<feature type="region of interest" description="Disordered" evidence="9">
    <location>
        <begin position="137"/>
        <end position="163"/>
    </location>
</feature>
<feature type="compositionally biased region" description="Basic residues" evidence="9">
    <location>
        <begin position="526"/>
        <end position="541"/>
    </location>
</feature>
<dbReference type="GeneID" id="81595151"/>
<evidence type="ECO:0000256" key="1">
    <source>
        <dbReference type="ARBA" id="ARBA00004123"/>
    </source>
</evidence>
<feature type="region of interest" description="Disordered" evidence="9">
    <location>
        <begin position="30"/>
        <end position="50"/>
    </location>
</feature>
<proteinExistence type="inferred from homology"/>
<evidence type="ECO:0000256" key="4">
    <source>
        <dbReference type="ARBA" id="ARBA00022705"/>
    </source>
</evidence>
<reference evidence="10" key="1">
    <citation type="submission" date="2022-12" db="EMBL/GenBank/DDBJ databases">
        <authorList>
            <person name="Petersen C."/>
        </authorList>
    </citation>
    <scope>NUCLEOTIDE SEQUENCE</scope>
    <source>
        <strain evidence="10">IBT 16125</strain>
    </source>
</reference>
<dbReference type="AlphaFoldDB" id="A0AAD6CBD8"/>
<feature type="region of interest" description="Disordered" evidence="9">
    <location>
        <begin position="347"/>
        <end position="541"/>
    </location>
</feature>
<feature type="compositionally biased region" description="Acidic residues" evidence="9">
    <location>
        <begin position="446"/>
        <end position="462"/>
    </location>
</feature>
<evidence type="ECO:0000256" key="6">
    <source>
        <dbReference type="ARBA" id="ARBA00023306"/>
    </source>
</evidence>
<comment type="similarity">
    <text evidence="2 8">Belongs to the SLD2 family.</text>
</comment>
<evidence type="ECO:0000256" key="5">
    <source>
        <dbReference type="ARBA" id="ARBA00023242"/>
    </source>
</evidence>
<organism evidence="10 11">
    <name type="scientific">Penicillium daleae</name>
    <dbReference type="NCBI Taxonomy" id="63821"/>
    <lineage>
        <taxon>Eukaryota</taxon>
        <taxon>Fungi</taxon>
        <taxon>Dikarya</taxon>
        <taxon>Ascomycota</taxon>
        <taxon>Pezizomycotina</taxon>
        <taxon>Eurotiomycetes</taxon>
        <taxon>Eurotiomycetidae</taxon>
        <taxon>Eurotiales</taxon>
        <taxon>Aspergillaceae</taxon>
        <taxon>Penicillium</taxon>
    </lineage>
</organism>
<reference evidence="10" key="2">
    <citation type="journal article" date="2023" name="IMA Fungus">
        <title>Comparative genomic study of the Penicillium genus elucidates a diverse pangenome and 15 lateral gene transfer events.</title>
        <authorList>
            <person name="Petersen C."/>
            <person name="Sorensen T."/>
            <person name="Nielsen M.R."/>
            <person name="Sondergaard T.E."/>
            <person name="Sorensen J.L."/>
            <person name="Fitzpatrick D.A."/>
            <person name="Frisvad J.C."/>
            <person name="Nielsen K.L."/>
        </authorList>
    </citation>
    <scope>NUCLEOTIDE SEQUENCE</scope>
    <source>
        <strain evidence="10">IBT 16125</strain>
    </source>
</reference>
<dbReference type="CDD" id="cd22289">
    <property type="entry name" value="RecQL4_SLD2_NTD"/>
    <property type="match status" value="1"/>
</dbReference>
<dbReference type="Gene3D" id="1.10.10.1460">
    <property type="match status" value="1"/>
</dbReference>
<evidence type="ECO:0000256" key="7">
    <source>
        <dbReference type="ARBA" id="ARBA00025253"/>
    </source>
</evidence>
<comment type="caution">
    <text evidence="10">The sequence shown here is derived from an EMBL/GenBank/DDBJ whole genome shotgun (WGS) entry which is preliminary data.</text>
</comment>
<dbReference type="Pfam" id="PF11719">
    <property type="entry name" value="Drc1-Sld2"/>
    <property type="match status" value="1"/>
</dbReference>
<dbReference type="EMBL" id="JAPVEA010000002">
    <property type="protein sequence ID" value="KAJ5459973.1"/>
    <property type="molecule type" value="Genomic_DNA"/>
</dbReference>
<evidence type="ECO:0000256" key="9">
    <source>
        <dbReference type="SAM" id="MobiDB-lite"/>
    </source>
</evidence>
<name>A0AAD6CBD8_9EURO</name>
<dbReference type="InterPro" id="IPR021110">
    <property type="entry name" value="DNA_rep_checkpnt_protein"/>
</dbReference>
<keyword evidence="5 8" id="KW-0539">Nucleus</keyword>
<protein>
    <recommendedName>
        <fullName evidence="3 8">DNA replication regulator SLD2</fullName>
    </recommendedName>
</protein>
<evidence type="ECO:0000256" key="2">
    <source>
        <dbReference type="ARBA" id="ARBA00007276"/>
    </source>
</evidence>
<dbReference type="InterPro" id="IPR040203">
    <property type="entry name" value="Sld2"/>
</dbReference>
<accession>A0AAD6CBD8</accession>
<dbReference type="GO" id="GO:0003688">
    <property type="term" value="F:DNA replication origin binding"/>
    <property type="evidence" value="ECO:0007669"/>
    <property type="project" value="TreeGrafter"/>
</dbReference>
<sequence>MADHVLNSSADVASRALDLRADLKAWEKEFASTHDGRKAGREDIKKHPLIAAKYKEYGRLKALESSLNRRENRQESADAQSKKRKHGSPTGPDAAQPLTTPRKSAKGIFATPSNNRSKQAHHVDEFVSPSTFRKLFSPSAHRQSAPAPSPLKAAIGPTPQRDGKALGLFDMLSESGGSSATPSAKKQRDFLAAGFQTPSKAKTFEPIAEVPEEEEESTRLSRTPASSTKQFYLANLFATPTTMRYAAMVENDDKKIGQENAPPIMEAASPEPNTSETPSFLRRSNFTRLPPPTSNDQGVGLSPIASRKPLQFAGKGLSHLVQGLRAMEEERDDDEWDMLREIEAEHEAANLQVPQSQAVPENHRLYKKKGQKRTTRRVIMRPVAPRPKPRSNPTLAPVEEGAESDDELVAVPETQLPAGSEVIDDTYEKEGDAADDVASLHTISDPESDPEPDVESDDDPEYGETSKPLARAKSFSERIKEAVSMTKPQPKEEPVKAPPAPEKEEKAPKPRMIKANSQTHTNYRSLKIHHRGGGRGRFRRR</sequence>
<dbReference type="RefSeq" id="XP_056769015.1">
    <property type="nucleotide sequence ID" value="XM_056904908.1"/>
</dbReference>
<keyword evidence="11" id="KW-1185">Reference proteome</keyword>
<feature type="compositionally biased region" description="Basic residues" evidence="9">
    <location>
        <begin position="365"/>
        <end position="379"/>
    </location>
</feature>
<evidence type="ECO:0000256" key="3">
    <source>
        <dbReference type="ARBA" id="ARBA00018363"/>
    </source>
</evidence>
<dbReference type="GO" id="GO:1902977">
    <property type="term" value="P:mitotic DNA replication preinitiation complex assembly"/>
    <property type="evidence" value="ECO:0007669"/>
    <property type="project" value="TreeGrafter"/>
</dbReference>
<evidence type="ECO:0000313" key="10">
    <source>
        <dbReference type="EMBL" id="KAJ5459973.1"/>
    </source>
</evidence>
<dbReference type="GO" id="GO:0031261">
    <property type="term" value="C:DNA replication preinitiation complex"/>
    <property type="evidence" value="ECO:0007669"/>
    <property type="project" value="TreeGrafter"/>
</dbReference>
<feature type="compositionally biased region" description="Basic and acidic residues" evidence="9">
    <location>
        <begin position="30"/>
        <end position="46"/>
    </location>
</feature>
<feature type="region of interest" description="Disordered" evidence="9">
    <location>
        <begin position="64"/>
        <end position="121"/>
    </location>
</feature>
<evidence type="ECO:0000313" key="11">
    <source>
        <dbReference type="Proteomes" id="UP001213681"/>
    </source>
</evidence>
<evidence type="ECO:0000256" key="8">
    <source>
        <dbReference type="RuleBase" id="RU367067"/>
    </source>
</evidence>
<dbReference type="GO" id="GO:0000727">
    <property type="term" value="P:double-strand break repair via break-induced replication"/>
    <property type="evidence" value="ECO:0007669"/>
    <property type="project" value="TreeGrafter"/>
</dbReference>
<feature type="compositionally biased region" description="Basic and acidic residues" evidence="9">
    <location>
        <begin position="489"/>
        <end position="508"/>
    </location>
</feature>
<feature type="compositionally biased region" description="Polar residues" evidence="9">
    <location>
        <begin position="515"/>
        <end position="524"/>
    </location>
</feature>
<dbReference type="GO" id="GO:0003697">
    <property type="term" value="F:single-stranded DNA binding"/>
    <property type="evidence" value="ECO:0007669"/>
    <property type="project" value="TreeGrafter"/>
</dbReference>
<dbReference type="PANTHER" id="PTHR28124">
    <property type="entry name" value="DNA REPLICATION REGULATOR SLD2"/>
    <property type="match status" value="1"/>
</dbReference>
<comment type="function">
    <text evidence="7 8">Has a role in the initiation of DNA replication. Required at S-phase checkpoint.</text>
</comment>
<dbReference type="FunFam" id="1.10.10.1460:FF:000001">
    <property type="entry name" value="DNA replication regulator Sld2"/>
    <property type="match status" value="1"/>
</dbReference>
<dbReference type="GO" id="GO:0006270">
    <property type="term" value="P:DNA replication initiation"/>
    <property type="evidence" value="ECO:0007669"/>
    <property type="project" value="UniProtKB-UniRule"/>
</dbReference>
<feature type="region of interest" description="Disordered" evidence="9">
    <location>
        <begin position="195"/>
        <end position="224"/>
    </location>
</feature>
<dbReference type="PANTHER" id="PTHR28124:SF1">
    <property type="entry name" value="DNA REPLICATION REGULATOR SLD2"/>
    <property type="match status" value="1"/>
</dbReference>
<keyword evidence="4 8" id="KW-0235">DNA replication</keyword>
<gene>
    <name evidence="10" type="ORF">N7458_001525</name>
</gene>
<keyword evidence="6 8" id="KW-0131">Cell cycle</keyword>
<dbReference type="Proteomes" id="UP001213681">
    <property type="component" value="Unassembled WGS sequence"/>
</dbReference>
<feature type="compositionally biased region" description="Basic and acidic residues" evidence="9">
    <location>
        <begin position="64"/>
        <end position="76"/>
    </location>
</feature>